<comment type="caution">
    <text evidence="2">The sequence shown here is derived from an EMBL/GenBank/DDBJ whole genome shotgun (WGS) entry which is preliminary data.</text>
</comment>
<dbReference type="Proteomes" id="UP001220324">
    <property type="component" value="Unassembled WGS sequence"/>
</dbReference>
<evidence type="ECO:0000313" key="2">
    <source>
        <dbReference type="EMBL" id="KAJ5524537.1"/>
    </source>
</evidence>
<evidence type="ECO:0000256" key="1">
    <source>
        <dbReference type="ARBA" id="ARBA00023002"/>
    </source>
</evidence>
<dbReference type="Pfam" id="PF14027">
    <property type="entry name" value="Questin_oxidase"/>
    <property type="match status" value="1"/>
</dbReference>
<dbReference type="GO" id="GO:0016491">
    <property type="term" value="F:oxidoreductase activity"/>
    <property type="evidence" value="ECO:0007669"/>
    <property type="project" value="UniProtKB-KW"/>
</dbReference>
<organism evidence="2 3">
    <name type="scientific">Penicillium frequentans</name>
    <dbReference type="NCBI Taxonomy" id="3151616"/>
    <lineage>
        <taxon>Eukaryota</taxon>
        <taxon>Fungi</taxon>
        <taxon>Dikarya</taxon>
        <taxon>Ascomycota</taxon>
        <taxon>Pezizomycotina</taxon>
        <taxon>Eurotiomycetes</taxon>
        <taxon>Eurotiomycetidae</taxon>
        <taxon>Eurotiales</taxon>
        <taxon>Aspergillaceae</taxon>
        <taxon>Penicillium</taxon>
    </lineage>
</organism>
<dbReference type="InterPro" id="IPR025337">
    <property type="entry name" value="Questin_oxidase-like"/>
</dbReference>
<evidence type="ECO:0000313" key="3">
    <source>
        <dbReference type="Proteomes" id="UP001220324"/>
    </source>
</evidence>
<accession>A0AAD6CM17</accession>
<sequence length="437" mass="49313">MATATNIHLDPVKDVGVYNSGVREDAARATSKVLQEDMESHHVFFNDEGFHNHIVHGVLTLYALGASPEEILANYERNKGYQRPAYPPNNETIQAMHDSTKFKGYLGKEKQYSNFLAFFQNAIDTKGVSQVLEEYLFAGDDRAETMLSRLFGGLVHPLIHLGFGLEFNQPAIVAQALAQAAVHDDWMGRDYFLPAERLAGEVGKPGQKSLLQLLTEIRKDQTLKSSVRFSDSNKFRDGVLHRAPQEMLQYAAQYTVSAEQIPERLADMINTVVYYTSTAQRRDKEIKIDFFFIHCLNSSIFFSTLMNLPFLDQKSKCRLLEWKGRLDLLTYVSRNSPDLLIDEVVQYSAQKDWQTVISHSVAHPSDDGHLSKLVRAVAHGQNICKPFEKNGAMPISGDMWLKIGNMAVDSTAGYDAMWIRSTGFDEAWQNIPGRARL</sequence>
<evidence type="ECO:0008006" key="4">
    <source>
        <dbReference type="Google" id="ProtNLM"/>
    </source>
</evidence>
<keyword evidence="3" id="KW-1185">Reference proteome</keyword>
<proteinExistence type="predicted"/>
<reference evidence="2 3" key="1">
    <citation type="journal article" date="2023" name="IMA Fungus">
        <title>Comparative genomic study of the Penicillium genus elucidates a diverse pangenome and 15 lateral gene transfer events.</title>
        <authorList>
            <person name="Petersen C."/>
            <person name="Sorensen T."/>
            <person name="Nielsen M.R."/>
            <person name="Sondergaard T.E."/>
            <person name="Sorensen J.L."/>
            <person name="Fitzpatrick D.A."/>
            <person name="Frisvad J.C."/>
            <person name="Nielsen K.L."/>
        </authorList>
    </citation>
    <scope>NUCLEOTIDE SEQUENCE [LARGE SCALE GENOMIC DNA]</scope>
    <source>
        <strain evidence="2 3">IBT 35679</strain>
    </source>
</reference>
<gene>
    <name evidence="2" type="ORF">N7494_011187</name>
</gene>
<protein>
    <recommendedName>
        <fullName evidence="4">Oxidoreductase AflY</fullName>
    </recommendedName>
</protein>
<dbReference type="PANTHER" id="PTHR35870:SF1">
    <property type="entry name" value="PROTEIN, PUTATIVE (AFU_ORTHOLOGUE AFUA_5G03330)-RELATED"/>
    <property type="match status" value="1"/>
</dbReference>
<dbReference type="AlphaFoldDB" id="A0AAD6CM17"/>
<name>A0AAD6CM17_9EURO</name>
<dbReference type="PANTHER" id="PTHR35870">
    <property type="entry name" value="PROTEIN, PUTATIVE (AFU_ORTHOLOGUE AFUA_5G03330)-RELATED"/>
    <property type="match status" value="1"/>
</dbReference>
<keyword evidence="1" id="KW-0560">Oxidoreductase</keyword>
<dbReference type="EMBL" id="JAQIZZ010000008">
    <property type="protein sequence ID" value="KAJ5524537.1"/>
    <property type="molecule type" value="Genomic_DNA"/>
</dbReference>